<comment type="caution">
    <text evidence="2">The sequence shown here is derived from an EMBL/GenBank/DDBJ whole genome shotgun (WGS) entry which is preliminary data.</text>
</comment>
<feature type="compositionally biased region" description="Basic and acidic residues" evidence="1">
    <location>
        <begin position="14"/>
        <end position="29"/>
    </location>
</feature>
<dbReference type="AlphaFoldDB" id="A0A9K3JGE5"/>
<dbReference type="Gramene" id="mRNA:HanXRQr2_Chr03g0111741">
    <property type="protein sequence ID" value="mRNA:HanXRQr2_Chr03g0111741"/>
    <property type="gene ID" value="HanXRQr2_Chr03g0111741"/>
</dbReference>
<gene>
    <name evidence="2" type="ORF">HanXRQr2_Chr03g0111741</name>
</gene>
<feature type="region of interest" description="Disordered" evidence="1">
    <location>
        <begin position="51"/>
        <end position="93"/>
    </location>
</feature>
<reference evidence="2" key="1">
    <citation type="journal article" date="2017" name="Nature">
        <title>The sunflower genome provides insights into oil metabolism, flowering and Asterid evolution.</title>
        <authorList>
            <person name="Badouin H."/>
            <person name="Gouzy J."/>
            <person name="Grassa C.J."/>
            <person name="Murat F."/>
            <person name="Staton S.E."/>
            <person name="Cottret L."/>
            <person name="Lelandais-Briere C."/>
            <person name="Owens G.L."/>
            <person name="Carrere S."/>
            <person name="Mayjonade B."/>
            <person name="Legrand L."/>
            <person name="Gill N."/>
            <person name="Kane N.C."/>
            <person name="Bowers J.E."/>
            <person name="Hubner S."/>
            <person name="Bellec A."/>
            <person name="Berard A."/>
            <person name="Berges H."/>
            <person name="Blanchet N."/>
            <person name="Boniface M.C."/>
            <person name="Brunel D."/>
            <person name="Catrice O."/>
            <person name="Chaidir N."/>
            <person name="Claudel C."/>
            <person name="Donnadieu C."/>
            <person name="Faraut T."/>
            <person name="Fievet G."/>
            <person name="Helmstetter N."/>
            <person name="King M."/>
            <person name="Knapp S.J."/>
            <person name="Lai Z."/>
            <person name="Le Paslier M.C."/>
            <person name="Lippi Y."/>
            <person name="Lorenzon L."/>
            <person name="Mandel J.R."/>
            <person name="Marage G."/>
            <person name="Marchand G."/>
            <person name="Marquand E."/>
            <person name="Bret-Mestries E."/>
            <person name="Morien E."/>
            <person name="Nambeesan S."/>
            <person name="Nguyen T."/>
            <person name="Pegot-Espagnet P."/>
            <person name="Pouilly N."/>
            <person name="Raftis F."/>
            <person name="Sallet E."/>
            <person name="Schiex T."/>
            <person name="Thomas J."/>
            <person name="Vandecasteele C."/>
            <person name="Vares D."/>
            <person name="Vear F."/>
            <person name="Vautrin S."/>
            <person name="Crespi M."/>
            <person name="Mangin B."/>
            <person name="Burke J.M."/>
            <person name="Salse J."/>
            <person name="Munos S."/>
            <person name="Vincourt P."/>
            <person name="Rieseberg L.H."/>
            <person name="Langlade N.B."/>
        </authorList>
    </citation>
    <scope>NUCLEOTIDE SEQUENCE</scope>
    <source>
        <tissue evidence="2">Leaves</tissue>
    </source>
</reference>
<feature type="region of interest" description="Disordered" evidence="1">
    <location>
        <begin position="1"/>
        <end position="29"/>
    </location>
</feature>
<organism evidence="2 3">
    <name type="scientific">Helianthus annuus</name>
    <name type="common">Common sunflower</name>
    <dbReference type="NCBI Taxonomy" id="4232"/>
    <lineage>
        <taxon>Eukaryota</taxon>
        <taxon>Viridiplantae</taxon>
        <taxon>Streptophyta</taxon>
        <taxon>Embryophyta</taxon>
        <taxon>Tracheophyta</taxon>
        <taxon>Spermatophyta</taxon>
        <taxon>Magnoliopsida</taxon>
        <taxon>eudicotyledons</taxon>
        <taxon>Gunneridae</taxon>
        <taxon>Pentapetalae</taxon>
        <taxon>asterids</taxon>
        <taxon>campanulids</taxon>
        <taxon>Asterales</taxon>
        <taxon>Asteraceae</taxon>
        <taxon>Asteroideae</taxon>
        <taxon>Heliantheae alliance</taxon>
        <taxon>Heliantheae</taxon>
        <taxon>Helianthus</taxon>
    </lineage>
</organism>
<dbReference type="Proteomes" id="UP000215914">
    <property type="component" value="Unassembled WGS sequence"/>
</dbReference>
<evidence type="ECO:0008006" key="4">
    <source>
        <dbReference type="Google" id="ProtNLM"/>
    </source>
</evidence>
<keyword evidence="3" id="KW-1185">Reference proteome</keyword>
<sequence length="163" mass="18974">MGDRGARMNRHPRRNADRGNEDYRRDPRDIEEIARLQQRVRDLELRRGIRSDEETETDSVIWDKGADRYNPFAPEDQGNPFARRDPNPDPLRNLGIKIDVPEFDGKAEPDAFIDWLQTVERIFDLRDIPEKYKVRWYGDCVVPVYSEDDGGGCWFYDDGGGVG</sequence>
<dbReference type="EMBL" id="MNCJ02000318">
    <property type="protein sequence ID" value="KAF5814501.1"/>
    <property type="molecule type" value="Genomic_DNA"/>
</dbReference>
<evidence type="ECO:0000313" key="3">
    <source>
        <dbReference type="Proteomes" id="UP000215914"/>
    </source>
</evidence>
<proteinExistence type="predicted"/>
<name>A0A9K3JGE5_HELAN</name>
<accession>A0A9K3JGE5</accession>
<evidence type="ECO:0000313" key="2">
    <source>
        <dbReference type="EMBL" id="KAF5814501.1"/>
    </source>
</evidence>
<evidence type="ECO:0000256" key="1">
    <source>
        <dbReference type="SAM" id="MobiDB-lite"/>
    </source>
</evidence>
<reference evidence="2" key="2">
    <citation type="submission" date="2020-06" db="EMBL/GenBank/DDBJ databases">
        <title>Helianthus annuus Genome sequencing and assembly Release 2.</title>
        <authorList>
            <person name="Gouzy J."/>
            <person name="Langlade N."/>
            <person name="Munos S."/>
        </authorList>
    </citation>
    <scope>NUCLEOTIDE SEQUENCE</scope>
    <source>
        <tissue evidence="2">Leaves</tissue>
    </source>
</reference>
<protein>
    <recommendedName>
        <fullName evidence="4">Reverse transcriptase domain-containing protein</fullName>
    </recommendedName>
</protein>